<keyword evidence="1" id="KW-0812">Transmembrane</keyword>
<keyword evidence="3" id="KW-1185">Reference proteome</keyword>
<dbReference type="Pfam" id="PF19607">
    <property type="entry name" value="DUF6112"/>
    <property type="match status" value="1"/>
</dbReference>
<keyword evidence="1" id="KW-1133">Transmembrane helix</keyword>
<name>C7M273_ACIFD</name>
<dbReference type="HOGENOM" id="CLU_179379_0_0_11"/>
<dbReference type="KEGG" id="afo:Afer_0202"/>
<gene>
    <name evidence="2" type="ordered locus">Afer_0202</name>
</gene>
<dbReference type="EMBL" id="CP001631">
    <property type="protein sequence ID" value="ACU53171.1"/>
    <property type="molecule type" value="Genomic_DNA"/>
</dbReference>
<keyword evidence="1" id="KW-0472">Membrane</keyword>
<reference evidence="2 3" key="1">
    <citation type="journal article" date="2009" name="Stand. Genomic Sci.">
        <title>Complete genome sequence of Acidimicrobium ferrooxidans type strain (ICP).</title>
        <authorList>
            <person name="Clum A."/>
            <person name="Nolan M."/>
            <person name="Lang E."/>
            <person name="Glavina Del Rio T."/>
            <person name="Tice H."/>
            <person name="Copeland A."/>
            <person name="Cheng J.F."/>
            <person name="Lucas S."/>
            <person name="Chen F."/>
            <person name="Bruce D."/>
            <person name="Goodwin L."/>
            <person name="Pitluck S."/>
            <person name="Ivanova N."/>
            <person name="Mavrommatis K."/>
            <person name="Mikhailova N."/>
            <person name="Pati A."/>
            <person name="Chen A."/>
            <person name="Palaniappan K."/>
            <person name="Goker M."/>
            <person name="Spring S."/>
            <person name="Land M."/>
            <person name="Hauser L."/>
            <person name="Chang Y.J."/>
            <person name="Jeffries C.C."/>
            <person name="Chain P."/>
            <person name="Bristow J."/>
            <person name="Eisen J.A."/>
            <person name="Markowitz V."/>
            <person name="Hugenholtz P."/>
            <person name="Kyrpides N.C."/>
            <person name="Klenk H.P."/>
            <person name="Lapidus A."/>
        </authorList>
    </citation>
    <scope>NUCLEOTIDE SEQUENCE [LARGE SCALE GENOMIC DNA]</scope>
    <source>
        <strain evidence="3">DSM 10331 / JCM 15462 / NBRC 103882 / ICP</strain>
    </source>
</reference>
<protein>
    <recommendedName>
        <fullName evidence="4">Integral membrane protein</fullName>
    </recommendedName>
</protein>
<accession>C7M273</accession>
<dbReference type="InterPro" id="IPR046094">
    <property type="entry name" value="DUF6112"/>
</dbReference>
<dbReference type="AlphaFoldDB" id="C7M273"/>
<evidence type="ECO:0000313" key="2">
    <source>
        <dbReference type="EMBL" id="ACU53171.1"/>
    </source>
</evidence>
<evidence type="ECO:0000313" key="3">
    <source>
        <dbReference type="Proteomes" id="UP000000771"/>
    </source>
</evidence>
<feature type="transmembrane region" description="Helical" evidence="1">
    <location>
        <begin position="31"/>
        <end position="56"/>
    </location>
</feature>
<dbReference type="RefSeq" id="WP_015797676.1">
    <property type="nucleotide sequence ID" value="NC_013124.1"/>
</dbReference>
<dbReference type="eggNOG" id="ENOG5031FNG">
    <property type="taxonomic scope" value="Bacteria"/>
</dbReference>
<dbReference type="Proteomes" id="UP000000771">
    <property type="component" value="Chromosome"/>
</dbReference>
<evidence type="ECO:0008006" key="4">
    <source>
        <dbReference type="Google" id="ProtNLM"/>
    </source>
</evidence>
<sequence>MVTWTFLDVSLAPDPSALPGGSVLQTLINGLAGWALLASLAGLVIGAAVWALGAHSQNYQQAYLGRRAVLVAGAAALLVGAAPAIVNFFFHLGLGVG</sequence>
<organism evidence="2 3">
    <name type="scientific">Acidimicrobium ferrooxidans (strain DSM 10331 / JCM 15462 / NBRC 103882 / ICP)</name>
    <dbReference type="NCBI Taxonomy" id="525909"/>
    <lineage>
        <taxon>Bacteria</taxon>
        <taxon>Bacillati</taxon>
        <taxon>Actinomycetota</taxon>
        <taxon>Acidimicrobiia</taxon>
        <taxon>Acidimicrobiales</taxon>
        <taxon>Acidimicrobiaceae</taxon>
        <taxon>Acidimicrobium</taxon>
    </lineage>
</organism>
<proteinExistence type="predicted"/>
<evidence type="ECO:0000256" key="1">
    <source>
        <dbReference type="SAM" id="Phobius"/>
    </source>
</evidence>
<feature type="transmembrane region" description="Helical" evidence="1">
    <location>
        <begin position="68"/>
        <end position="90"/>
    </location>
</feature>
<dbReference type="STRING" id="525909.Afer_0202"/>